<evidence type="ECO:0000313" key="3">
    <source>
        <dbReference type="Proteomes" id="UP000637239"/>
    </source>
</evidence>
<dbReference type="Proteomes" id="UP000637239">
    <property type="component" value="Chromosome 4"/>
</dbReference>
<reference evidence="2" key="1">
    <citation type="submission" date="2021-01" db="EMBL/GenBank/DDBJ databases">
        <authorList>
            <consortium name="Aspergillus chevalieri M1 genome sequencing consortium"/>
            <person name="Kazuki M."/>
            <person name="Futagami T."/>
        </authorList>
    </citation>
    <scope>NUCLEOTIDE SEQUENCE</scope>
    <source>
        <strain evidence="2">M1</strain>
    </source>
</reference>
<evidence type="ECO:0000256" key="1">
    <source>
        <dbReference type="SAM" id="MobiDB-lite"/>
    </source>
</evidence>
<keyword evidence="3" id="KW-1185">Reference proteome</keyword>
<dbReference type="GeneID" id="66982476"/>
<organism evidence="2 3">
    <name type="scientific">Aspergillus chevalieri</name>
    <name type="common">Eurotium chevalieri</name>
    <dbReference type="NCBI Taxonomy" id="182096"/>
    <lineage>
        <taxon>Eukaryota</taxon>
        <taxon>Fungi</taxon>
        <taxon>Dikarya</taxon>
        <taxon>Ascomycota</taxon>
        <taxon>Pezizomycotina</taxon>
        <taxon>Eurotiomycetes</taxon>
        <taxon>Eurotiomycetidae</taxon>
        <taxon>Eurotiales</taxon>
        <taxon>Aspergillaceae</taxon>
        <taxon>Aspergillus</taxon>
        <taxon>Aspergillus subgen. Aspergillus</taxon>
    </lineage>
</organism>
<proteinExistence type="predicted"/>
<dbReference type="AlphaFoldDB" id="A0A7R7VP54"/>
<accession>A0A7R7VP54</accession>
<gene>
    <name evidence="2" type="ORF">ACHE_40681S</name>
</gene>
<feature type="compositionally biased region" description="Basic and acidic residues" evidence="1">
    <location>
        <begin position="53"/>
        <end position="76"/>
    </location>
</feature>
<dbReference type="EMBL" id="AP024419">
    <property type="protein sequence ID" value="BCR88117.1"/>
    <property type="molecule type" value="Genomic_DNA"/>
</dbReference>
<reference evidence="2" key="2">
    <citation type="submission" date="2021-02" db="EMBL/GenBank/DDBJ databases">
        <title>Aspergillus chevalieri M1 genome sequence.</title>
        <authorList>
            <person name="Kadooka C."/>
            <person name="Mori K."/>
            <person name="Futagami T."/>
        </authorList>
    </citation>
    <scope>NUCLEOTIDE SEQUENCE</scope>
    <source>
        <strain evidence="2">M1</strain>
    </source>
</reference>
<name>A0A7R7VP54_ASPCH</name>
<sequence>MRIDFSSCLGYDLDTEYHRPTAILALRYTIAWDELVSVRLFDPLIPPRNSRNRPGEDLQVGKRDKEHLAQAMESKK</sequence>
<dbReference type="KEGG" id="ache:ACHE_40681S"/>
<evidence type="ECO:0000313" key="2">
    <source>
        <dbReference type="EMBL" id="BCR88117.1"/>
    </source>
</evidence>
<protein>
    <submittedName>
        <fullName evidence="2">Uncharacterized protein</fullName>
    </submittedName>
</protein>
<dbReference type="RefSeq" id="XP_043136639.1">
    <property type="nucleotide sequence ID" value="XM_043278907.1"/>
</dbReference>
<feature type="region of interest" description="Disordered" evidence="1">
    <location>
        <begin position="48"/>
        <end position="76"/>
    </location>
</feature>